<protein>
    <submittedName>
        <fullName evidence="8">Heme oxygenase-like protein</fullName>
    </submittedName>
</protein>
<evidence type="ECO:0000313" key="8">
    <source>
        <dbReference type="EMBL" id="PRY22394.1"/>
    </source>
</evidence>
<accession>A0A2T0RMH7</accession>
<feature type="coiled-coil region" evidence="6">
    <location>
        <begin position="255"/>
        <end position="282"/>
    </location>
</feature>
<dbReference type="GO" id="GO:0006979">
    <property type="term" value="P:response to oxidative stress"/>
    <property type="evidence" value="ECO:0007669"/>
    <property type="project" value="TreeGrafter"/>
</dbReference>
<dbReference type="GO" id="GO:0042167">
    <property type="term" value="P:heme catabolic process"/>
    <property type="evidence" value="ECO:0007669"/>
    <property type="project" value="TreeGrafter"/>
</dbReference>
<feature type="region of interest" description="Disordered" evidence="7">
    <location>
        <begin position="1"/>
        <end position="25"/>
    </location>
</feature>
<feature type="region of interest" description="Disordered" evidence="7">
    <location>
        <begin position="95"/>
        <end position="180"/>
    </location>
</feature>
<name>A0A2T0RMH7_9ACTN</name>
<evidence type="ECO:0000256" key="3">
    <source>
        <dbReference type="ARBA" id="ARBA00023004"/>
    </source>
</evidence>
<dbReference type="GO" id="GO:0020037">
    <property type="term" value="F:heme binding"/>
    <property type="evidence" value="ECO:0007669"/>
    <property type="project" value="TreeGrafter"/>
</dbReference>
<keyword evidence="1 4" id="KW-0349">Heme</keyword>
<keyword evidence="3 5" id="KW-0408">Iron</keyword>
<dbReference type="PANTHER" id="PTHR10720:SF0">
    <property type="entry name" value="HEME OXYGENASE"/>
    <property type="match status" value="1"/>
</dbReference>
<dbReference type="PANTHER" id="PTHR10720">
    <property type="entry name" value="HEME OXYGENASE"/>
    <property type="match status" value="1"/>
</dbReference>
<dbReference type="InterPro" id="IPR016053">
    <property type="entry name" value="Haem_Oase-like"/>
</dbReference>
<dbReference type="Gene3D" id="1.20.910.10">
    <property type="entry name" value="Heme oxygenase-like"/>
    <property type="match status" value="1"/>
</dbReference>
<feature type="compositionally biased region" description="Low complexity" evidence="7">
    <location>
        <begin position="117"/>
        <end position="127"/>
    </location>
</feature>
<evidence type="ECO:0000256" key="2">
    <source>
        <dbReference type="ARBA" id="ARBA00022723"/>
    </source>
</evidence>
<dbReference type="PRINTS" id="PR00088">
    <property type="entry name" value="HAEMOXYGNASE"/>
</dbReference>
<evidence type="ECO:0000256" key="5">
    <source>
        <dbReference type="PIRSR" id="PIRSR000343-2"/>
    </source>
</evidence>
<evidence type="ECO:0000313" key="9">
    <source>
        <dbReference type="Proteomes" id="UP000239209"/>
    </source>
</evidence>
<dbReference type="CDD" id="cd19165">
    <property type="entry name" value="HemeO"/>
    <property type="match status" value="1"/>
</dbReference>
<reference evidence="8 9" key="1">
    <citation type="submission" date="2018-03" db="EMBL/GenBank/DDBJ databases">
        <title>Genomic Encyclopedia of Archaeal and Bacterial Type Strains, Phase II (KMG-II): from individual species to whole genera.</title>
        <authorList>
            <person name="Goeker M."/>
        </authorList>
    </citation>
    <scope>NUCLEOTIDE SEQUENCE [LARGE SCALE GENOMIC DNA]</scope>
    <source>
        <strain evidence="8 9">DSM 45348</strain>
    </source>
</reference>
<dbReference type="GO" id="GO:0046872">
    <property type="term" value="F:metal ion binding"/>
    <property type="evidence" value="ECO:0007669"/>
    <property type="project" value="UniProtKB-KW"/>
</dbReference>
<feature type="compositionally biased region" description="Basic and acidic residues" evidence="7">
    <location>
        <begin position="143"/>
        <end position="161"/>
    </location>
</feature>
<evidence type="ECO:0000256" key="1">
    <source>
        <dbReference type="ARBA" id="ARBA00022617"/>
    </source>
</evidence>
<dbReference type="PIRSF" id="PIRSF000343">
    <property type="entry name" value="Haem_Oase"/>
    <property type="match status" value="1"/>
</dbReference>
<feature type="binding site" evidence="4">
    <location>
        <position position="213"/>
    </location>
    <ligand>
        <name>heme b</name>
        <dbReference type="ChEBI" id="CHEBI:60344"/>
    </ligand>
</feature>
<gene>
    <name evidence="8" type="ORF">CLV70_11798</name>
</gene>
<evidence type="ECO:0000256" key="4">
    <source>
        <dbReference type="PIRSR" id="PIRSR000343-1"/>
    </source>
</evidence>
<feature type="binding site" description="axial binding residue" evidence="5">
    <location>
        <position position="22"/>
    </location>
    <ligand>
        <name>heme b</name>
        <dbReference type="ChEBI" id="CHEBI:60344"/>
    </ligand>
    <ligandPart>
        <name>Fe</name>
        <dbReference type="ChEBI" id="CHEBI:18248"/>
    </ligandPart>
</feature>
<sequence length="299" mass="31540">MTLADPPAGLSARLRTGTRSEHDRAQGSGFLDRLAAGTLPRAAYADLAAQHWFIYETLERAAAAMADHPVAGAFVFPELTRLPALTEDLTVLAGRAPRPSDADGSPAAGRALRPASDDGLSAAGGASHPARDDGLPGAGPAGRPDRDDGLVWDGRASRPGDDDGLAGDGGQPGDLGLPGDGAELVPLAATREYRARLHAVAFDKPWAFIAHHYTRYLGDLSGGQYLGPAIARAYGLDGAGHRFFVFDGVSPAEFRRRYRELLDAAELSAEDAELLLAEVVEAYRLNIAVLAELKERWAS</sequence>
<keyword evidence="2 5" id="KW-0479">Metal-binding</keyword>
<comment type="caution">
    <text evidence="8">The sequence shown here is derived from an EMBL/GenBank/DDBJ whole genome shotgun (WGS) entry which is preliminary data.</text>
</comment>
<dbReference type="InterPro" id="IPR002051">
    <property type="entry name" value="Haem_Oase"/>
</dbReference>
<feature type="compositionally biased region" description="Gly residues" evidence="7">
    <location>
        <begin position="166"/>
        <end position="179"/>
    </location>
</feature>
<organism evidence="8 9">
    <name type="scientific">Pseudosporangium ferrugineum</name>
    <dbReference type="NCBI Taxonomy" id="439699"/>
    <lineage>
        <taxon>Bacteria</taxon>
        <taxon>Bacillati</taxon>
        <taxon>Actinomycetota</taxon>
        <taxon>Actinomycetes</taxon>
        <taxon>Micromonosporales</taxon>
        <taxon>Micromonosporaceae</taxon>
        <taxon>Pseudosporangium</taxon>
    </lineage>
</organism>
<dbReference type="Pfam" id="PF01126">
    <property type="entry name" value="Heme_oxygenase"/>
    <property type="match status" value="2"/>
</dbReference>
<keyword evidence="9" id="KW-1185">Reference proteome</keyword>
<dbReference type="Proteomes" id="UP000239209">
    <property type="component" value="Unassembled WGS sequence"/>
</dbReference>
<keyword evidence="6" id="KW-0175">Coiled coil</keyword>
<dbReference type="InterPro" id="IPR016084">
    <property type="entry name" value="Haem_Oase-like_multi-hlx"/>
</dbReference>
<feature type="binding site" evidence="4">
    <location>
        <position position="15"/>
    </location>
    <ligand>
        <name>heme b</name>
        <dbReference type="ChEBI" id="CHEBI:60344"/>
    </ligand>
</feature>
<evidence type="ECO:0000256" key="6">
    <source>
        <dbReference type="SAM" id="Coils"/>
    </source>
</evidence>
<dbReference type="GO" id="GO:0006788">
    <property type="term" value="P:heme oxidation"/>
    <property type="evidence" value="ECO:0007669"/>
    <property type="project" value="InterPro"/>
</dbReference>
<evidence type="ECO:0000256" key="7">
    <source>
        <dbReference type="SAM" id="MobiDB-lite"/>
    </source>
</evidence>
<dbReference type="AlphaFoldDB" id="A0A2T0RMH7"/>
<feature type="binding site" evidence="4">
    <location>
        <position position="259"/>
    </location>
    <ligand>
        <name>heme b</name>
        <dbReference type="ChEBI" id="CHEBI:60344"/>
    </ligand>
</feature>
<dbReference type="RefSeq" id="WP_245908541.1">
    <property type="nucleotide sequence ID" value="NZ_PVZG01000017.1"/>
</dbReference>
<dbReference type="EMBL" id="PVZG01000017">
    <property type="protein sequence ID" value="PRY22394.1"/>
    <property type="molecule type" value="Genomic_DNA"/>
</dbReference>
<proteinExistence type="predicted"/>
<dbReference type="GO" id="GO:0004392">
    <property type="term" value="F:heme oxygenase (decyclizing) activity"/>
    <property type="evidence" value="ECO:0007669"/>
    <property type="project" value="InterPro"/>
</dbReference>
<dbReference type="SUPFAM" id="SSF48613">
    <property type="entry name" value="Heme oxygenase-like"/>
    <property type="match status" value="1"/>
</dbReference>